<dbReference type="AlphaFoldDB" id="A0A0E9M1Z4"/>
<name>A0A0E9M1Z4_9BACT</name>
<dbReference type="EMBL" id="BAZW01000062">
    <property type="protein sequence ID" value="GAO31787.1"/>
    <property type="molecule type" value="Genomic_DNA"/>
</dbReference>
<dbReference type="STRING" id="1236989.JCM15548_14185"/>
<evidence type="ECO:0000313" key="1">
    <source>
        <dbReference type="EMBL" id="GAO31787.1"/>
    </source>
</evidence>
<evidence type="ECO:0000313" key="2">
    <source>
        <dbReference type="Proteomes" id="UP000032900"/>
    </source>
</evidence>
<accession>A0A0E9M1Z4</accession>
<sequence length="484" mass="54467">METRLRIEKTLTGQSFPFPLIGEGKSMVTAVKLNPELSEKDFSSVQLSDESGQVDAPNIENYRYRPLTARDSATYHLIDSLGRANNFDRFIGLQKELTRGYLPMGLFNLNLSKLMDYNQYEGFKPGVGLQTSEMLSANFSLEGFYSRSLQSRDNNYGAEIILYLNPDKEQEWSLLAEKDLHATGAANFLDGFSMVSDERFRRFAVETVDLSRQVRTAYAARFVPRLKTEWFYKYLDTQPIIPYSFNLNASDTTSRSFTSQETGMLIKWQPLAKFADSNLGLTPLKNEFPTVWANFTYGSGRSDKPLEYFSMETQLENSFRLSPSITGAVRLTGGHLWGRHTPTHLYSAFGTHNNLLGFESRYSLATMRPNEFAANSFALLFLRTTIPTRIHQPGGFKPTITLSTSGGWADVNKAFSGRVQTFNKGYYESGIYFGSYSNSCSLNMVWPSTTAMAPTASQKRSIIGPSKSALKLDYKWVCNIGIGL</sequence>
<reference evidence="1 2" key="1">
    <citation type="journal article" date="2015" name="Microbes Environ.">
        <title>Distribution and evolution of nitrogen fixation genes in the phylum bacteroidetes.</title>
        <authorList>
            <person name="Inoue J."/>
            <person name="Oshima K."/>
            <person name="Suda W."/>
            <person name="Sakamoto M."/>
            <person name="Iino T."/>
            <person name="Noda S."/>
            <person name="Hongoh Y."/>
            <person name="Hattori M."/>
            <person name="Ohkuma M."/>
        </authorList>
    </citation>
    <scope>NUCLEOTIDE SEQUENCE [LARGE SCALE GENOMIC DNA]</scope>
    <source>
        <strain evidence="1">JCM 15548</strain>
    </source>
</reference>
<protein>
    <recommendedName>
        <fullName evidence="3">TonB-dependent receptor</fullName>
    </recommendedName>
</protein>
<organism evidence="1 2">
    <name type="scientific">Geofilum rubicundum JCM 15548</name>
    <dbReference type="NCBI Taxonomy" id="1236989"/>
    <lineage>
        <taxon>Bacteria</taxon>
        <taxon>Pseudomonadati</taxon>
        <taxon>Bacteroidota</taxon>
        <taxon>Bacteroidia</taxon>
        <taxon>Marinilabiliales</taxon>
        <taxon>Marinilabiliaceae</taxon>
        <taxon>Geofilum</taxon>
    </lineage>
</organism>
<keyword evidence="2" id="KW-1185">Reference proteome</keyword>
<evidence type="ECO:0008006" key="3">
    <source>
        <dbReference type="Google" id="ProtNLM"/>
    </source>
</evidence>
<proteinExistence type="predicted"/>
<dbReference type="RefSeq" id="WP_062128123.1">
    <property type="nucleotide sequence ID" value="NZ_BAZW01000062.1"/>
</dbReference>
<comment type="caution">
    <text evidence="1">The sequence shown here is derived from an EMBL/GenBank/DDBJ whole genome shotgun (WGS) entry which is preliminary data.</text>
</comment>
<dbReference type="OrthoDB" id="9805121at2"/>
<dbReference type="Proteomes" id="UP000032900">
    <property type="component" value="Unassembled WGS sequence"/>
</dbReference>
<gene>
    <name evidence="1" type="ORF">JCM15548_14185</name>
</gene>